<dbReference type="InterPro" id="IPR036638">
    <property type="entry name" value="HLH_DNA-bd_sf"/>
</dbReference>
<dbReference type="SMART" id="SM00353">
    <property type="entry name" value="HLH"/>
    <property type="match status" value="1"/>
</dbReference>
<proteinExistence type="predicted"/>
<dbReference type="EMBL" id="AMWN01000007">
    <property type="protein sequence ID" value="EXJ81986.1"/>
    <property type="molecule type" value="Genomic_DNA"/>
</dbReference>
<dbReference type="OrthoDB" id="2133190at2759"/>
<feature type="domain" description="BHLH" evidence="2">
    <location>
        <begin position="177"/>
        <end position="238"/>
    </location>
</feature>
<evidence type="ECO:0000256" key="1">
    <source>
        <dbReference type="SAM" id="MobiDB-lite"/>
    </source>
</evidence>
<dbReference type="STRING" id="1182541.W9XYG5"/>
<dbReference type="PROSITE" id="PS50888">
    <property type="entry name" value="BHLH"/>
    <property type="match status" value="1"/>
</dbReference>
<dbReference type="Gene3D" id="4.10.280.10">
    <property type="entry name" value="Helix-loop-helix DNA-binding domain"/>
    <property type="match status" value="1"/>
</dbReference>
<name>W9XYG5_9EURO</name>
<dbReference type="AlphaFoldDB" id="W9XYG5"/>
<comment type="caution">
    <text evidence="3">The sequence shown here is derived from an EMBL/GenBank/DDBJ whole genome shotgun (WGS) entry which is preliminary data.</text>
</comment>
<feature type="region of interest" description="Disordered" evidence="1">
    <location>
        <begin position="105"/>
        <end position="177"/>
    </location>
</feature>
<evidence type="ECO:0000259" key="2">
    <source>
        <dbReference type="PROSITE" id="PS50888"/>
    </source>
</evidence>
<dbReference type="GeneID" id="19162906"/>
<dbReference type="Pfam" id="PF00010">
    <property type="entry name" value="HLH"/>
    <property type="match status" value="1"/>
</dbReference>
<organism evidence="3 4">
    <name type="scientific">Capronia coronata CBS 617.96</name>
    <dbReference type="NCBI Taxonomy" id="1182541"/>
    <lineage>
        <taxon>Eukaryota</taxon>
        <taxon>Fungi</taxon>
        <taxon>Dikarya</taxon>
        <taxon>Ascomycota</taxon>
        <taxon>Pezizomycotina</taxon>
        <taxon>Eurotiomycetes</taxon>
        <taxon>Chaetothyriomycetidae</taxon>
        <taxon>Chaetothyriales</taxon>
        <taxon>Herpotrichiellaceae</taxon>
        <taxon>Capronia</taxon>
    </lineage>
</organism>
<gene>
    <name evidence="3" type="ORF">A1O1_08054</name>
</gene>
<protein>
    <recommendedName>
        <fullName evidence="2">BHLH domain-containing protein</fullName>
    </recommendedName>
</protein>
<accession>W9XYG5</accession>
<dbReference type="InterPro" id="IPR011598">
    <property type="entry name" value="bHLH_dom"/>
</dbReference>
<feature type="compositionally biased region" description="Polar residues" evidence="1">
    <location>
        <begin position="116"/>
        <end position="134"/>
    </location>
</feature>
<dbReference type="SUPFAM" id="SSF47459">
    <property type="entry name" value="HLH, helix-loop-helix DNA-binding domain"/>
    <property type="match status" value="1"/>
</dbReference>
<reference evidence="3 4" key="1">
    <citation type="submission" date="2013-03" db="EMBL/GenBank/DDBJ databases">
        <title>The Genome Sequence of Capronia coronata CBS 617.96.</title>
        <authorList>
            <consortium name="The Broad Institute Genomics Platform"/>
            <person name="Cuomo C."/>
            <person name="de Hoog S."/>
            <person name="Gorbushina A."/>
            <person name="Walker B."/>
            <person name="Young S.K."/>
            <person name="Zeng Q."/>
            <person name="Gargeya S."/>
            <person name="Fitzgerald M."/>
            <person name="Haas B."/>
            <person name="Abouelleil A."/>
            <person name="Allen A.W."/>
            <person name="Alvarado L."/>
            <person name="Arachchi H.M."/>
            <person name="Berlin A.M."/>
            <person name="Chapman S.B."/>
            <person name="Gainer-Dewar J."/>
            <person name="Goldberg J."/>
            <person name="Griggs A."/>
            <person name="Gujja S."/>
            <person name="Hansen M."/>
            <person name="Howarth C."/>
            <person name="Imamovic A."/>
            <person name="Ireland A."/>
            <person name="Larimer J."/>
            <person name="McCowan C."/>
            <person name="Murphy C."/>
            <person name="Pearson M."/>
            <person name="Poon T.W."/>
            <person name="Priest M."/>
            <person name="Roberts A."/>
            <person name="Saif S."/>
            <person name="Shea T."/>
            <person name="Sisk P."/>
            <person name="Sykes S."/>
            <person name="Wortman J."/>
            <person name="Nusbaum C."/>
            <person name="Birren B."/>
        </authorList>
    </citation>
    <scope>NUCLEOTIDE SEQUENCE [LARGE SCALE GENOMIC DNA]</scope>
    <source>
        <strain evidence="3 4">CBS 617.96</strain>
    </source>
</reference>
<feature type="compositionally biased region" description="Basic residues" evidence="1">
    <location>
        <begin position="151"/>
        <end position="160"/>
    </location>
</feature>
<dbReference type="Proteomes" id="UP000019484">
    <property type="component" value="Unassembled WGS sequence"/>
</dbReference>
<dbReference type="HOGENOM" id="CLU_1001155_0_0_1"/>
<dbReference type="eggNOG" id="ENOG502T5GX">
    <property type="taxonomic scope" value="Eukaryota"/>
</dbReference>
<keyword evidence="4" id="KW-1185">Reference proteome</keyword>
<dbReference type="RefSeq" id="XP_007727107.1">
    <property type="nucleotide sequence ID" value="XM_007728917.1"/>
</dbReference>
<sequence>MDSMGWYMSNGLAINNEDAAADTMMSNDTNEPFSWFADPFSIFTNLDSDTPLAPAVTLGDQSSRALHYIQHKGQLSGSELTPSSVGDGLQDASSMRMEGYRLGDSAIGSDLDRKQTIQPDSTGPFNPTASSKSIQRMAIISETGALNGSNPRHRRRRTLKRSGPSMSSDDENDPGLRAKMMHTAVERRYRDNLNRKFEQLSRTLKATGSSSLPLLEDANRKTRKVDVLTDAVGYINRSEVEIRHMADEIRRLNLRLHQSQSPGAYEDTMCMRPTAHPRFRRLD</sequence>
<evidence type="ECO:0000313" key="3">
    <source>
        <dbReference type="EMBL" id="EXJ81986.1"/>
    </source>
</evidence>
<dbReference type="GO" id="GO:0046983">
    <property type="term" value="F:protein dimerization activity"/>
    <property type="evidence" value="ECO:0007669"/>
    <property type="project" value="InterPro"/>
</dbReference>
<evidence type="ECO:0000313" key="4">
    <source>
        <dbReference type="Proteomes" id="UP000019484"/>
    </source>
</evidence>